<proteinExistence type="predicted"/>
<feature type="non-terminal residue" evidence="2">
    <location>
        <position position="37"/>
    </location>
</feature>
<feature type="non-terminal residue" evidence="2">
    <location>
        <position position="1"/>
    </location>
</feature>
<gene>
    <name evidence="2" type="ORF">AVDCRST_MAG42-1561</name>
</gene>
<reference evidence="2" key="1">
    <citation type="submission" date="2020-02" db="EMBL/GenBank/DDBJ databases">
        <authorList>
            <person name="Meier V. D."/>
        </authorList>
    </citation>
    <scope>NUCLEOTIDE SEQUENCE</scope>
    <source>
        <strain evidence="2">AVDCRST_MAG42</strain>
    </source>
</reference>
<evidence type="ECO:0000256" key="1">
    <source>
        <dbReference type="SAM" id="MobiDB-lite"/>
    </source>
</evidence>
<feature type="region of interest" description="Disordered" evidence="1">
    <location>
        <begin position="1"/>
        <end position="37"/>
    </location>
</feature>
<accession>A0A6J4HZK5</accession>
<feature type="compositionally biased region" description="Basic and acidic residues" evidence="1">
    <location>
        <begin position="1"/>
        <end position="11"/>
    </location>
</feature>
<evidence type="ECO:0000313" key="2">
    <source>
        <dbReference type="EMBL" id="CAA9238509.1"/>
    </source>
</evidence>
<organism evidence="2">
    <name type="scientific">uncultured Chthoniobacterales bacterium</name>
    <dbReference type="NCBI Taxonomy" id="1836801"/>
    <lineage>
        <taxon>Bacteria</taxon>
        <taxon>Pseudomonadati</taxon>
        <taxon>Verrucomicrobiota</taxon>
        <taxon>Spartobacteria</taxon>
        <taxon>Chthoniobacterales</taxon>
        <taxon>environmental samples</taxon>
    </lineage>
</organism>
<name>A0A6J4HZK5_9BACT</name>
<dbReference type="EMBL" id="CADCTA010000061">
    <property type="protein sequence ID" value="CAA9238509.1"/>
    <property type="molecule type" value="Genomic_DNA"/>
</dbReference>
<sequence>GYKISAEDQRMGSDLLLPRSRRRDAHDALLRSQKYSV</sequence>
<protein>
    <submittedName>
        <fullName evidence="2">Uncharacterized protein</fullName>
    </submittedName>
</protein>
<dbReference type="AlphaFoldDB" id="A0A6J4HZK5"/>